<evidence type="ECO:0000313" key="1">
    <source>
        <dbReference type="EMBL" id="QBK90430.1"/>
    </source>
</evidence>
<sequence length="161" mass="18523">MNLGILIPTSGQVRLVEIPETGPSLDKITESFCGSCESLDEKWHQLINDGRSKENHLTLLFMESDRYCYALHFDCGFRTKPETLESNQIYSLFREPYLSYGELLIFMTHEDGTVISMPFKPENFDAGATTEIFKRLSKYGLMDQVRKDKLCLEFITKLGFT</sequence>
<protein>
    <submittedName>
        <fullName evidence="1">Uncharacterized protein</fullName>
    </submittedName>
</protein>
<accession>A0A481Z5R9</accession>
<proteinExistence type="predicted"/>
<reference evidence="1" key="1">
    <citation type="journal article" date="2019" name="MBio">
        <title>Virus Genomes from Deep Sea Sediments Expand the Ocean Megavirome and Support Independent Origins of Viral Gigantism.</title>
        <authorList>
            <person name="Backstrom D."/>
            <person name="Yutin N."/>
            <person name="Jorgensen S.L."/>
            <person name="Dharamshi J."/>
            <person name="Homa F."/>
            <person name="Zaremba-Niedwiedzka K."/>
            <person name="Spang A."/>
            <person name="Wolf Y.I."/>
            <person name="Koonin E.V."/>
            <person name="Ettema T.J."/>
        </authorList>
    </citation>
    <scope>NUCLEOTIDE SEQUENCE</scope>
</reference>
<dbReference type="EMBL" id="MK500484">
    <property type="protein sequence ID" value="QBK90430.1"/>
    <property type="molecule type" value="Genomic_DNA"/>
</dbReference>
<name>A0A481Z5R9_9VIRU</name>
<organism evidence="1">
    <name type="scientific">Pithovirus LCPAC103</name>
    <dbReference type="NCBI Taxonomy" id="2506588"/>
    <lineage>
        <taxon>Viruses</taxon>
        <taxon>Pithoviruses</taxon>
    </lineage>
</organism>
<gene>
    <name evidence="1" type="ORF">LCPAC103_01110</name>
</gene>